<dbReference type="PANTHER" id="PTHR43647">
    <property type="entry name" value="DEHYDROGENASE"/>
    <property type="match status" value="1"/>
</dbReference>
<dbReference type="RefSeq" id="XP_015469190.1">
    <property type="nucleotide sequence ID" value="XM_015609931.1"/>
</dbReference>
<dbReference type="GO" id="GO:0005789">
    <property type="term" value="C:endoplasmic reticulum membrane"/>
    <property type="evidence" value="ECO:0007669"/>
    <property type="project" value="TreeGrafter"/>
</dbReference>
<dbReference type="InterPro" id="IPR036291">
    <property type="entry name" value="NAD(P)-bd_dom_sf"/>
</dbReference>
<dbReference type="GeneID" id="26838110"/>
<evidence type="ECO:0000256" key="2">
    <source>
        <dbReference type="ARBA" id="ARBA00022857"/>
    </source>
</evidence>
<dbReference type="PANTHER" id="PTHR43647:SF1">
    <property type="entry name" value="3-KETO-STEROID REDUCTASE ERG27"/>
    <property type="match status" value="1"/>
</dbReference>
<organism evidence="10 11">
    <name type="scientific">Debaryomyces fabryi</name>
    <dbReference type="NCBI Taxonomy" id="58627"/>
    <lineage>
        <taxon>Eukaryota</taxon>
        <taxon>Fungi</taxon>
        <taxon>Dikarya</taxon>
        <taxon>Ascomycota</taxon>
        <taxon>Saccharomycotina</taxon>
        <taxon>Pichiomycetes</taxon>
        <taxon>Debaryomycetaceae</taxon>
        <taxon>Debaryomyces</taxon>
    </lineage>
</organism>
<keyword evidence="9" id="KW-0472">Membrane</keyword>
<evidence type="ECO:0000256" key="1">
    <source>
        <dbReference type="ARBA" id="ARBA00022516"/>
    </source>
</evidence>
<evidence type="ECO:0000256" key="3">
    <source>
        <dbReference type="ARBA" id="ARBA00022955"/>
    </source>
</evidence>
<dbReference type="Proteomes" id="UP000054251">
    <property type="component" value="Unassembled WGS sequence"/>
</dbReference>
<evidence type="ECO:0000256" key="9">
    <source>
        <dbReference type="SAM" id="Phobius"/>
    </source>
</evidence>
<keyword evidence="1" id="KW-0444">Lipid biosynthesis</keyword>
<dbReference type="GO" id="GO:0000253">
    <property type="term" value="F:3-beta-hydroxysteroid 3-dehydrogenase (NADP+) activity"/>
    <property type="evidence" value="ECO:0007669"/>
    <property type="project" value="UniProtKB-EC"/>
</dbReference>
<dbReference type="PRINTS" id="PR00081">
    <property type="entry name" value="GDHRDH"/>
</dbReference>
<protein>
    <recommendedName>
        <fullName evidence="8">3beta-hydroxysteroid 3-dehydrogenase</fullName>
        <ecNumber evidence="8">1.1.1.270</ecNumber>
    </recommendedName>
</protein>
<keyword evidence="9" id="KW-0812">Transmembrane</keyword>
<comment type="caution">
    <text evidence="10">The sequence shown here is derived from an EMBL/GenBank/DDBJ whole genome shotgun (WGS) entry which is preliminary data.</text>
</comment>
<gene>
    <name evidence="10" type="ORF">AC631_01101</name>
</gene>
<name>A0A0V1Q3M3_9ASCO</name>
<reference evidence="10 11" key="1">
    <citation type="submission" date="2015-11" db="EMBL/GenBank/DDBJ databases">
        <title>The genome of Debaryomyces fabryi.</title>
        <authorList>
            <person name="Tafer H."/>
            <person name="Lopandic K."/>
        </authorList>
    </citation>
    <scope>NUCLEOTIDE SEQUENCE [LARGE SCALE GENOMIC DNA]</scope>
    <source>
        <strain evidence="10 11">CBS 789</strain>
    </source>
</reference>
<dbReference type="InterPro" id="IPR002347">
    <property type="entry name" value="SDR_fam"/>
</dbReference>
<dbReference type="Gene3D" id="3.40.50.720">
    <property type="entry name" value="NAD(P)-binding Rossmann-like Domain"/>
    <property type="match status" value="1"/>
</dbReference>
<evidence type="ECO:0000256" key="8">
    <source>
        <dbReference type="ARBA" id="ARBA00023621"/>
    </source>
</evidence>
<dbReference type="FunFam" id="3.40.50.720:FF:000525">
    <property type="entry name" value="3-keto-steroid reductase"/>
    <property type="match status" value="1"/>
</dbReference>
<dbReference type="EC" id="1.1.1.270" evidence="8"/>
<dbReference type="OrthoDB" id="9989144at2759"/>
<feature type="transmembrane region" description="Helical" evidence="9">
    <location>
        <begin position="244"/>
        <end position="263"/>
    </location>
</feature>
<keyword evidence="9" id="KW-1133">Transmembrane helix</keyword>
<dbReference type="Pfam" id="PF00106">
    <property type="entry name" value="adh_short"/>
    <property type="match status" value="1"/>
</dbReference>
<evidence type="ECO:0000256" key="7">
    <source>
        <dbReference type="ARBA" id="ARBA00023593"/>
    </source>
</evidence>
<keyword evidence="4" id="KW-0560">Oxidoreductase</keyword>
<evidence type="ECO:0000256" key="5">
    <source>
        <dbReference type="ARBA" id="ARBA00023098"/>
    </source>
</evidence>
<dbReference type="AlphaFoldDB" id="A0A0V1Q3M3"/>
<keyword evidence="3" id="KW-0752">Steroid biosynthesis</keyword>
<comment type="pathway">
    <text evidence="6">Steroid biosynthesis; zymosterol biosynthesis; zymosterol from lanosterol: step 5/6.</text>
</comment>
<dbReference type="EMBL" id="LMYN01000014">
    <property type="protein sequence ID" value="KSA03088.1"/>
    <property type="molecule type" value="Genomic_DNA"/>
</dbReference>
<proteinExistence type="inferred from homology"/>
<dbReference type="InterPro" id="IPR051593">
    <property type="entry name" value="Ergosterol_Biosynth_ERG27"/>
</dbReference>
<dbReference type="SUPFAM" id="SSF51735">
    <property type="entry name" value="NAD(P)-binding Rossmann-fold domains"/>
    <property type="match status" value="1"/>
</dbReference>
<sequence length="346" mass="39060">MIEQKGDSKVALITGTSSNLGINIAYRLLEQLPSSTNITLIVTSRTLPKVKEVITTINDYSKNKLNRTGQLEFDYLLVDFTDMVSILSAYYDLNKKFKKIDYLFVNAAQGVYSGIDWVAATKEICRNPMEGVTNPTYKTQRVGVKSNDNMGLVFQANVFGPYYLIHKIKHLLQNGGRIIWISSLMSDPKYLSFNDLQLLKSPESYEGSKRLVDLMHFGTFKQLQSEYGIEQFLVQPGIFTSFSFFKFLNVFTYYGMLMLFYLARFFGSPSHNISGFIAANAPVTCALGNESQSVKVCSVSNRTGKEYLTYQEVDTTGSADIAAYLEKLCKEWDLALKDQIVNSRQP</sequence>
<keyword evidence="5" id="KW-0443">Lipid metabolism</keyword>
<dbReference type="GO" id="GO:0006696">
    <property type="term" value="P:ergosterol biosynthetic process"/>
    <property type="evidence" value="ECO:0007669"/>
    <property type="project" value="TreeGrafter"/>
</dbReference>
<evidence type="ECO:0000313" key="11">
    <source>
        <dbReference type="Proteomes" id="UP000054251"/>
    </source>
</evidence>
<accession>A0A0V1Q3M3</accession>
<evidence type="ECO:0000313" key="10">
    <source>
        <dbReference type="EMBL" id="KSA03088.1"/>
    </source>
</evidence>
<keyword evidence="11" id="KW-1185">Reference proteome</keyword>
<comment type="similarity">
    <text evidence="7">Belongs to the short-chain dehydrogenases/reductases (SDR) family. ERG27 subfamily.</text>
</comment>
<evidence type="ECO:0000256" key="4">
    <source>
        <dbReference type="ARBA" id="ARBA00023002"/>
    </source>
</evidence>
<dbReference type="GO" id="GO:0005741">
    <property type="term" value="C:mitochondrial outer membrane"/>
    <property type="evidence" value="ECO:0007669"/>
    <property type="project" value="TreeGrafter"/>
</dbReference>
<evidence type="ECO:0000256" key="6">
    <source>
        <dbReference type="ARBA" id="ARBA00023589"/>
    </source>
</evidence>
<keyword evidence="2" id="KW-0521">NADP</keyword>
<dbReference type="GO" id="GO:0005811">
    <property type="term" value="C:lipid droplet"/>
    <property type="evidence" value="ECO:0007669"/>
    <property type="project" value="TreeGrafter"/>
</dbReference>